<protein>
    <recommendedName>
        <fullName evidence="1">3-beta hydroxysteroid dehydrogenase/isomerase domain-containing protein</fullName>
    </recommendedName>
</protein>
<dbReference type="EMBL" id="JAJTJA010000001">
    <property type="protein sequence ID" value="KAH8705866.1"/>
    <property type="molecule type" value="Genomic_DNA"/>
</dbReference>
<gene>
    <name evidence="2" type="ORF">BGW36DRAFT_18971</name>
</gene>
<keyword evidence="3" id="KW-1185">Reference proteome</keyword>
<dbReference type="GO" id="GO:0006694">
    <property type="term" value="P:steroid biosynthetic process"/>
    <property type="evidence" value="ECO:0007669"/>
    <property type="project" value="InterPro"/>
</dbReference>
<accession>A0AAD4Q6M5</accession>
<evidence type="ECO:0000313" key="3">
    <source>
        <dbReference type="Proteomes" id="UP001201262"/>
    </source>
</evidence>
<organism evidence="2 3">
    <name type="scientific">Talaromyces proteolyticus</name>
    <dbReference type="NCBI Taxonomy" id="1131652"/>
    <lineage>
        <taxon>Eukaryota</taxon>
        <taxon>Fungi</taxon>
        <taxon>Dikarya</taxon>
        <taxon>Ascomycota</taxon>
        <taxon>Pezizomycotina</taxon>
        <taxon>Eurotiomycetes</taxon>
        <taxon>Eurotiomycetidae</taxon>
        <taxon>Eurotiales</taxon>
        <taxon>Trichocomaceae</taxon>
        <taxon>Talaromyces</taxon>
        <taxon>Talaromyces sect. Bacilispori</taxon>
    </lineage>
</organism>
<feature type="domain" description="3-beta hydroxysteroid dehydrogenase/isomerase" evidence="1">
    <location>
        <begin position="7"/>
        <end position="273"/>
    </location>
</feature>
<comment type="caution">
    <text evidence="2">The sequence shown here is derived from an EMBL/GenBank/DDBJ whole genome shotgun (WGS) entry which is preliminary data.</text>
</comment>
<dbReference type="InterPro" id="IPR036291">
    <property type="entry name" value="NAD(P)-bd_dom_sf"/>
</dbReference>
<dbReference type="Gene3D" id="3.40.50.720">
    <property type="entry name" value="NAD(P)-binding Rossmann-like Domain"/>
    <property type="match status" value="1"/>
</dbReference>
<dbReference type="GeneID" id="70240068"/>
<dbReference type="PANTHER" id="PTHR43000">
    <property type="entry name" value="DTDP-D-GLUCOSE 4,6-DEHYDRATASE-RELATED"/>
    <property type="match status" value="1"/>
</dbReference>
<dbReference type="GO" id="GO:0016616">
    <property type="term" value="F:oxidoreductase activity, acting on the CH-OH group of donors, NAD or NADP as acceptor"/>
    <property type="evidence" value="ECO:0007669"/>
    <property type="project" value="InterPro"/>
</dbReference>
<reference evidence="2" key="1">
    <citation type="submission" date="2021-12" db="EMBL/GenBank/DDBJ databases">
        <title>Convergent genome expansion in fungi linked to evolution of root-endophyte symbiosis.</title>
        <authorList>
            <consortium name="DOE Joint Genome Institute"/>
            <person name="Ke Y.-H."/>
            <person name="Bonito G."/>
            <person name="Liao H.-L."/>
            <person name="Looney B."/>
            <person name="Rojas-Flechas A."/>
            <person name="Nash J."/>
            <person name="Hameed K."/>
            <person name="Schadt C."/>
            <person name="Martin F."/>
            <person name="Crous P.W."/>
            <person name="Miettinen O."/>
            <person name="Magnuson J.K."/>
            <person name="Labbe J."/>
            <person name="Jacobson D."/>
            <person name="Doktycz M.J."/>
            <person name="Veneault-Fourrey C."/>
            <person name="Kuo A."/>
            <person name="Mondo S."/>
            <person name="Calhoun S."/>
            <person name="Riley R."/>
            <person name="Ohm R."/>
            <person name="LaButti K."/>
            <person name="Andreopoulos B."/>
            <person name="Pangilinan J."/>
            <person name="Nolan M."/>
            <person name="Tritt A."/>
            <person name="Clum A."/>
            <person name="Lipzen A."/>
            <person name="Daum C."/>
            <person name="Barry K."/>
            <person name="Grigoriev I.V."/>
            <person name="Vilgalys R."/>
        </authorList>
    </citation>
    <scope>NUCLEOTIDE SEQUENCE</scope>
    <source>
        <strain evidence="2">PMI_201</strain>
    </source>
</reference>
<dbReference type="InterPro" id="IPR002225">
    <property type="entry name" value="3Beta_OHSteriod_DH/Estase"/>
</dbReference>
<dbReference type="Pfam" id="PF01073">
    <property type="entry name" value="3Beta_HSD"/>
    <property type="match status" value="1"/>
</dbReference>
<dbReference type="RefSeq" id="XP_046078487.1">
    <property type="nucleotide sequence ID" value="XM_046209781.1"/>
</dbReference>
<sequence>MATESYLVTGGCGLQGSHIVSQLLDAYPSAAIAVLSRNPTKNRFPRVTYHAGDVTQPSDVRRTLEASQPTVIFHCAGIITVGRKVVSEALLWSINLDGTRILLEECVAVGGVKAFVFTSSASVVQRVLLMDIFGGDETMELCEDGDKSAMPYSKSKAAAERLTHSYDDSSGKGMRTTSLRPALIYGERDGDIIPRLMQILRQGRQRIQVGPNTNQLSYTYAGNSATAHILAAQKLLTSPEGVAGESFFITNGGDPVAFWTFARAVWEAAGDRTKLEEVKVVGVNTALCFAWVAEWFDWGRGQVPLLSRMMVKMICSNRWFKIGKAREKLGWEPAVDWKEGVTKGVQWYLENEARQ</sequence>
<proteinExistence type="predicted"/>
<name>A0AAD4Q6M5_9EURO</name>
<dbReference type="SUPFAM" id="SSF51735">
    <property type="entry name" value="NAD(P)-binding Rossmann-fold domains"/>
    <property type="match status" value="1"/>
</dbReference>
<evidence type="ECO:0000259" key="1">
    <source>
        <dbReference type="Pfam" id="PF01073"/>
    </source>
</evidence>
<dbReference type="Proteomes" id="UP001201262">
    <property type="component" value="Unassembled WGS sequence"/>
</dbReference>
<dbReference type="AlphaFoldDB" id="A0AAD4Q6M5"/>
<evidence type="ECO:0000313" key="2">
    <source>
        <dbReference type="EMBL" id="KAH8705866.1"/>
    </source>
</evidence>